<evidence type="ECO:0000256" key="1">
    <source>
        <dbReference type="ARBA" id="ARBA00023125"/>
    </source>
</evidence>
<dbReference type="AlphaFoldDB" id="A0A562NI64"/>
<dbReference type="EMBL" id="VLKT01000029">
    <property type="protein sequence ID" value="TWI31621.1"/>
    <property type="molecule type" value="Genomic_DNA"/>
</dbReference>
<reference evidence="4 5" key="1">
    <citation type="journal article" date="2015" name="Stand. Genomic Sci.">
        <title>Genomic Encyclopedia of Bacterial and Archaeal Type Strains, Phase III: the genomes of soil and plant-associated and newly described type strains.</title>
        <authorList>
            <person name="Whitman W.B."/>
            <person name="Woyke T."/>
            <person name="Klenk H.P."/>
            <person name="Zhou Y."/>
            <person name="Lilburn T.G."/>
            <person name="Beck B.J."/>
            <person name="De Vos P."/>
            <person name="Vandamme P."/>
            <person name="Eisen J.A."/>
            <person name="Garrity G."/>
            <person name="Hugenholtz P."/>
            <person name="Kyrpides N.C."/>
        </authorList>
    </citation>
    <scope>NUCLEOTIDE SEQUENCE [LARGE SCALE GENOMIC DNA]</scope>
    <source>
        <strain evidence="4 5">CGMCC 1.2546</strain>
    </source>
</reference>
<evidence type="ECO:0000259" key="3">
    <source>
        <dbReference type="PROSITE" id="PS50977"/>
    </source>
</evidence>
<dbReference type="RefSeq" id="WP_322791139.1">
    <property type="nucleotide sequence ID" value="NZ_BSPF01000055.1"/>
</dbReference>
<sequence length="209" mass="22896">MSTRIAKSRPRMRKQPRQARSIATVEAIIEAGAHILSELGWAGFTTNKVAEVAGVSIGSLYQYFPDKLALVEAIRRRHFDHVLLVISEAAAEEKPLKQFARELVRGMIAAHSIHPMLHQVLLDEAPGDRGSRAAHAAFQSQYLNHYATAVVAYRKPRKSADTEIVARVLSSAVEGVIHNAARRGMLDAPELQKQLGGLICAYLSGVKTV</sequence>
<organism evidence="4 5">
    <name type="scientific">Mesorhizobium tianshanense</name>
    <dbReference type="NCBI Taxonomy" id="39844"/>
    <lineage>
        <taxon>Bacteria</taxon>
        <taxon>Pseudomonadati</taxon>
        <taxon>Pseudomonadota</taxon>
        <taxon>Alphaproteobacteria</taxon>
        <taxon>Hyphomicrobiales</taxon>
        <taxon>Phyllobacteriaceae</taxon>
        <taxon>Mesorhizobium</taxon>
    </lineage>
</organism>
<dbReference type="Gene3D" id="1.10.357.10">
    <property type="entry name" value="Tetracycline Repressor, domain 2"/>
    <property type="match status" value="1"/>
</dbReference>
<dbReference type="InterPro" id="IPR009057">
    <property type="entry name" value="Homeodomain-like_sf"/>
</dbReference>
<evidence type="ECO:0000256" key="2">
    <source>
        <dbReference type="PROSITE-ProRule" id="PRU00335"/>
    </source>
</evidence>
<dbReference type="InterPro" id="IPR001647">
    <property type="entry name" value="HTH_TetR"/>
</dbReference>
<feature type="domain" description="HTH tetR-type" evidence="3">
    <location>
        <begin position="22"/>
        <end position="82"/>
    </location>
</feature>
<keyword evidence="5" id="KW-1185">Reference proteome</keyword>
<dbReference type="PANTHER" id="PTHR30055:SF223">
    <property type="entry name" value="HTH-TYPE TRANSCRIPTIONAL REGULATOR UIDR"/>
    <property type="match status" value="1"/>
</dbReference>
<dbReference type="GO" id="GO:0000976">
    <property type="term" value="F:transcription cis-regulatory region binding"/>
    <property type="evidence" value="ECO:0007669"/>
    <property type="project" value="TreeGrafter"/>
</dbReference>
<feature type="DNA-binding region" description="H-T-H motif" evidence="2">
    <location>
        <begin position="45"/>
        <end position="64"/>
    </location>
</feature>
<dbReference type="SUPFAM" id="SSF46689">
    <property type="entry name" value="Homeodomain-like"/>
    <property type="match status" value="1"/>
</dbReference>
<keyword evidence="1 2" id="KW-0238">DNA-binding</keyword>
<protein>
    <submittedName>
        <fullName evidence="4">TetR family transcriptional regulator</fullName>
    </submittedName>
</protein>
<dbReference type="Pfam" id="PF00440">
    <property type="entry name" value="TetR_N"/>
    <property type="match status" value="1"/>
</dbReference>
<accession>A0A562NI64</accession>
<dbReference type="InterPro" id="IPR041669">
    <property type="entry name" value="TetR_C_15"/>
</dbReference>
<dbReference type="PRINTS" id="PR00455">
    <property type="entry name" value="HTHTETR"/>
</dbReference>
<dbReference type="Proteomes" id="UP000317122">
    <property type="component" value="Unassembled WGS sequence"/>
</dbReference>
<dbReference type="Pfam" id="PF17918">
    <property type="entry name" value="TetR_C_15"/>
    <property type="match status" value="1"/>
</dbReference>
<gene>
    <name evidence="4" type="ORF">IQ26_04426</name>
</gene>
<name>A0A562NI64_9HYPH</name>
<dbReference type="PANTHER" id="PTHR30055">
    <property type="entry name" value="HTH-TYPE TRANSCRIPTIONAL REGULATOR RUTR"/>
    <property type="match status" value="1"/>
</dbReference>
<evidence type="ECO:0000313" key="5">
    <source>
        <dbReference type="Proteomes" id="UP000317122"/>
    </source>
</evidence>
<dbReference type="PROSITE" id="PS50977">
    <property type="entry name" value="HTH_TETR_2"/>
    <property type="match status" value="1"/>
</dbReference>
<proteinExistence type="predicted"/>
<evidence type="ECO:0000313" key="4">
    <source>
        <dbReference type="EMBL" id="TWI31621.1"/>
    </source>
</evidence>
<dbReference type="InterPro" id="IPR050109">
    <property type="entry name" value="HTH-type_TetR-like_transc_reg"/>
</dbReference>
<comment type="caution">
    <text evidence="4">The sequence shown here is derived from an EMBL/GenBank/DDBJ whole genome shotgun (WGS) entry which is preliminary data.</text>
</comment>
<dbReference type="GO" id="GO:0003700">
    <property type="term" value="F:DNA-binding transcription factor activity"/>
    <property type="evidence" value="ECO:0007669"/>
    <property type="project" value="TreeGrafter"/>
</dbReference>